<evidence type="ECO:0000256" key="3">
    <source>
        <dbReference type="ARBA" id="ARBA00022603"/>
    </source>
</evidence>
<keyword evidence="11" id="KW-1185">Reference proteome</keyword>
<evidence type="ECO:0000256" key="7">
    <source>
        <dbReference type="SAM" id="MobiDB-lite"/>
    </source>
</evidence>
<keyword evidence="5" id="KW-0949">S-adenosyl-L-methionine</keyword>
<keyword evidence="2" id="KW-0963">Cytoplasm</keyword>
<dbReference type="SUPFAM" id="SSF88697">
    <property type="entry name" value="PUA domain-like"/>
    <property type="match status" value="1"/>
</dbReference>
<dbReference type="PANTHER" id="PTHR42873">
    <property type="entry name" value="RIBOSOMAL RNA LARGE SUBUNIT METHYLTRANSFERASE"/>
    <property type="match status" value="1"/>
</dbReference>
<dbReference type="Pfam" id="PF17785">
    <property type="entry name" value="PUA_3"/>
    <property type="match status" value="1"/>
</dbReference>
<evidence type="ECO:0000256" key="1">
    <source>
        <dbReference type="ARBA" id="ARBA00004496"/>
    </source>
</evidence>
<accession>A0A8X8GR51</accession>
<dbReference type="Gene3D" id="2.30.130.10">
    <property type="entry name" value="PUA domain"/>
    <property type="match status" value="1"/>
</dbReference>
<dbReference type="GO" id="GO:0032259">
    <property type="term" value="P:methylation"/>
    <property type="evidence" value="ECO:0007669"/>
    <property type="project" value="UniProtKB-KW"/>
</dbReference>
<dbReference type="AlphaFoldDB" id="A0A8X8GR51"/>
<evidence type="ECO:0000259" key="8">
    <source>
        <dbReference type="Pfam" id="PF10672"/>
    </source>
</evidence>
<dbReference type="InterPro" id="IPR015947">
    <property type="entry name" value="PUA-like_sf"/>
</dbReference>
<feature type="domain" description="S-adenosylmethionine-dependent methyltransferase" evidence="8">
    <location>
        <begin position="211"/>
        <end position="367"/>
    </location>
</feature>
<comment type="subcellular location">
    <subcellularLocation>
        <location evidence="1">Cytoplasm</location>
    </subcellularLocation>
</comment>
<evidence type="ECO:0000259" key="9">
    <source>
        <dbReference type="Pfam" id="PF17785"/>
    </source>
</evidence>
<evidence type="ECO:0000313" key="10">
    <source>
        <dbReference type="EMBL" id="NUB42819.1"/>
    </source>
</evidence>
<evidence type="ECO:0000256" key="4">
    <source>
        <dbReference type="ARBA" id="ARBA00022679"/>
    </source>
</evidence>
<dbReference type="InterPro" id="IPR036974">
    <property type="entry name" value="PUA_sf"/>
</dbReference>
<feature type="domain" description="RlmI-like PUA" evidence="9">
    <location>
        <begin position="30"/>
        <end position="96"/>
    </location>
</feature>
<evidence type="ECO:0000256" key="6">
    <source>
        <dbReference type="ARBA" id="ARBA00038091"/>
    </source>
</evidence>
<proteinExistence type="inferred from homology"/>
<evidence type="ECO:0000313" key="11">
    <source>
        <dbReference type="Proteomes" id="UP000484076"/>
    </source>
</evidence>
<dbReference type="PANTHER" id="PTHR42873:SF1">
    <property type="entry name" value="S-ADENOSYLMETHIONINE-DEPENDENT METHYLTRANSFERASE DOMAIN-CONTAINING PROTEIN"/>
    <property type="match status" value="1"/>
</dbReference>
<evidence type="ECO:0000256" key="5">
    <source>
        <dbReference type="ARBA" id="ARBA00022691"/>
    </source>
</evidence>
<keyword evidence="4" id="KW-0808">Transferase</keyword>
<feature type="compositionally biased region" description="Pro residues" evidence="7">
    <location>
        <begin position="1"/>
        <end position="12"/>
    </location>
</feature>
<comment type="similarity">
    <text evidence="6">Belongs to the methyltransferase superfamily. RlmI family.</text>
</comment>
<dbReference type="InterPro" id="IPR029063">
    <property type="entry name" value="SAM-dependent_MTases_sf"/>
</dbReference>
<sequence length="420" mass="44311">MTSPDPQAPRPAMPDTETVQTETARAHPTVRLKPKAEARAIRHGFPWVYADELVTDRRTQGLAPGALAVLEDDLRRPLGLVTVNNASKIIARMLDRDENAVIDQAWFAARLTRALALRERLYATPFYRLVHAEADGLPGVVIDRFGDTAVVQPNAAWAETHLDTLVAALVAVTGVAHVVKNGTGRARGLEGLPEDTQVLRGTVDAPIPVPMNGATYLADLMGGQKTGLFFDQRPNHAFAAGLAKGARVLDMFTHVGGFALAALAGGAQSALAVDASAPALALAEQGAAASGVADRFTTRQGDAFVVLETLGTEGAQFDMVICDPPAFAPAKPALEAGLRAYERLARLAAPLVAPGGYLVLCSCSHAADLASFRNASARGIGRGGRRAQLLHTGFAAPDHPMLLQLAESGYLKALFFRLDG</sequence>
<gene>
    <name evidence="10" type="ORF">GEU84_000340</name>
</gene>
<name>A0A8X8GR51_9RHOB</name>
<organism evidence="10 11">
    <name type="scientific">Fertoeibacter niger</name>
    <dbReference type="NCBI Taxonomy" id="2656921"/>
    <lineage>
        <taxon>Bacteria</taxon>
        <taxon>Pseudomonadati</taxon>
        <taxon>Pseudomonadota</taxon>
        <taxon>Alphaproteobacteria</taxon>
        <taxon>Rhodobacterales</taxon>
        <taxon>Paracoccaceae</taxon>
        <taxon>Fertoeibacter</taxon>
    </lineage>
</organism>
<dbReference type="SUPFAM" id="SSF53335">
    <property type="entry name" value="S-adenosyl-L-methionine-dependent methyltransferases"/>
    <property type="match status" value="1"/>
</dbReference>
<comment type="caution">
    <text evidence="10">The sequence shown here is derived from an EMBL/GenBank/DDBJ whole genome shotgun (WGS) entry which is preliminary data.</text>
</comment>
<dbReference type="InterPro" id="IPR019614">
    <property type="entry name" value="SAM-dep_methyl-trfase"/>
</dbReference>
<dbReference type="EMBL" id="WHUT02000001">
    <property type="protein sequence ID" value="NUB42819.1"/>
    <property type="molecule type" value="Genomic_DNA"/>
</dbReference>
<dbReference type="InterPro" id="IPR041532">
    <property type="entry name" value="RlmI-like_PUA"/>
</dbReference>
<dbReference type="Gene3D" id="3.40.50.150">
    <property type="entry name" value="Vaccinia Virus protein VP39"/>
    <property type="match status" value="1"/>
</dbReference>
<evidence type="ECO:0000256" key="2">
    <source>
        <dbReference type="ARBA" id="ARBA00022490"/>
    </source>
</evidence>
<dbReference type="GO" id="GO:0005737">
    <property type="term" value="C:cytoplasm"/>
    <property type="evidence" value="ECO:0007669"/>
    <property type="project" value="UniProtKB-SubCell"/>
</dbReference>
<dbReference type="Gene3D" id="3.30.750.80">
    <property type="entry name" value="RNA methyltransferase domain (HRMD) like"/>
    <property type="match status" value="1"/>
</dbReference>
<dbReference type="CDD" id="cd11572">
    <property type="entry name" value="RlmI_M_like"/>
    <property type="match status" value="1"/>
</dbReference>
<dbReference type="GO" id="GO:0008168">
    <property type="term" value="F:methyltransferase activity"/>
    <property type="evidence" value="ECO:0007669"/>
    <property type="project" value="UniProtKB-KW"/>
</dbReference>
<dbReference type="NCBIfam" id="NF046099">
    <property type="entry name" value="RSP_2647_MTase"/>
    <property type="match status" value="1"/>
</dbReference>
<dbReference type="Proteomes" id="UP000484076">
    <property type="component" value="Unassembled WGS sequence"/>
</dbReference>
<dbReference type="CDD" id="cd02440">
    <property type="entry name" value="AdoMet_MTases"/>
    <property type="match status" value="1"/>
</dbReference>
<dbReference type="Pfam" id="PF10672">
    <property type="entry name" value="Methyltrans_SAM"/>
    <property type="match status" value="1"/>
</dbReference>
<feature type="region of interest" description="Disordered" evidence="7">
    <location>
        <begin position="1"/>
        <end position="28"/>
    </location>
</feature>
<dbReference type="GO" id="GO:0003723">
    <property type="term" value="F:RNA binding"/>
    <property type="evidence" value="ECO:0007669"/>
    <property type="project" value="InterPro"/>
</dbReference>
<keyword evidence="3 10" id="KW-0489">Methyltransferase</keyword>
<protein>
    <submittedName>
        <fullName evidence="10">Class I SAM-dependent rRNA methyltransferase</fullName>
    </submittedName>
</protein>
<reference evidence="10" key="1">
    <citation type="submission" date="2020-05" db="EMBL/GenBank/DDBJ databases">
        <title>Fertoebacter nigrum gen. nov., sp. nov., a new member of the family Rhodobacteraceae.</title>
        <authorList>
            <person name="Szuroczki S."/>
            <person name="Abbaszade G."/>
            <person name="Buni D."/>
            <person name="Schumann P."/>
            <person name="Toth E."/>
        </authorList>
    </citation>
    <scope>NUCLEOTIDE SEQUENCE</scope>
    <source>
        <strain evidence="10">RG-N-1a</strain>
    </source>
</reference>